<feature type="transmembrane region" description="Helical" evidence="7">
    <location>
        <begin position="271"/>
        <end position="289"/>
    </location>
</feature>
<accession>A0A7Y0K8V9</accession>
<keyword evidence="6 7" id="KW-0472">Membrane</keyword>
<evidence type="ECO:0000256" key="4">
    <source>
        <dbReference type="ARBA" id="ARBA00022692"/>
    </source>
</evidence>
<dbReference type="InterPro" id="IPR014047">
    <property type="entry name" value="Chr_Tranpt_l_chain"/>
</dbReference>
<reference evidence="8 9" key="1">
    <citation type="submission" date="2020-04" db="EMBL/GenBank/DDBJ databases">
        <title>Bacillus sp. UniB3 isolated from commercial digestive syrup.</title>
        <authorList>
            <person name="Thorat V."/>
            <person name="Kirdat K."/>
            <person name="Tiwarekar B."/>
            <person name="Yadav A."/>
        </authorList>
    </citation>
    <scope>NUCLEOTIDE SEQUENCE [LARGE SCALE GENOMIC DNA]</scope>
    <source>
        <strain evidence="8 9">UniB3</strain>
    </source>
</reference>
<dbReference type="PIRSF" id="PIRSF004810">
    <property type="entry name" value="ChrA"/>
    <property type="match status" value="1"/>
</dbReference>
<dbReference type="InterPro" id="IPR003370">
    <property type="entry name" value="Chromate_transpt"/>
</dbReference>
<sequence>MKVSLYKFFVKFLLLNLVKYLSSYIIKILIVIGGLSLEKAKQSKKSKTFLEILLISTKLGFTSFGGPIAHLGYFHDEYVRRRKWLDEKSYADLVALCQFLPGPASSQVGIGIGIIRGGLIGGIISFLGFTLPSVIGLIIFASLIEGLDIENAGWIHGLKMVAVAIVAHAILGMAKNLTPDLQRKTIALFALVITLLWQSVFSQIGVIILASVIGHFLYKQQSIEQSHEYISFPISKKFASFCLGLFFVLLFLLPVIREIFAYPWIAMFDSFYRSGSLVFGGGHVVLPLLEREFVPSEWLSEEAFLAGYGATQAVPGPLFTFAAYIGTVINGWGGGIFATFAIFLPAFLLIIGVLPFWNTLCKNAKIQSALLGVNAAVVGILISAFYHPIWTSSILNATDFAFAAVLFSMLVYWKSPPWIIVITGAIGGMLISYFQL</sequence>
<dbReference type="PANTHER" id="PTHR33567:SF3">
    <property type="entry name" value="CHROMATE ION TRANSPORTER (EUROFUNG)"/>
    <property type="match status" value="1"/>
</dbReference>
<evidence type="ECO:0000256" key="5">
    <source>
        <dbReference type="ARBA" id="ARBA00022989"/>
    </source>
</evidence>
<feature type="transmembrane region" description="Helical" evidence="7">
    <location>
        <begin position="186"/>
        <end position="218"/>
    </location>
</feature>
<evidence type="ECO:0000256" key="7">
    <source>
        <dbReference type="SAM" id="Phobius"/>
    </source>
</evidence>
<dbReference type="EMBL" id="JABBPK010000001">
    <property type="protein sequence ID" value="NMO77831.1"/>
    <property type="molecule type" value="Genomic_DNA"/>
</dbReference>
<keyword evidence="5 7" id="KW-1133">Transmembrane helix</keyword>
<feature type="transmembrane region" description="Helical" evidence="7">
    <location>
        <begin position="156"/>
        <end position="174"/>
    </location>
</feature>
<feature type="transmembrane region" description="Helical" evidence="7">
    <location>
        <begin position="238"/>
        <end position="259"/>
    </location>
</feature>
<feature type="transmembrane region" description="Helical" evidence="7">
    <location>
        <begin position="93"/>
        <end position="115"/>
    </location>
</feature>
<keyword evidence="4 7" id="KW-0812">Transmembrane</keyword>
<comment type="caution">
    <text evidence="8">The sequence shown here is derived from an EMBL/GenBank/DDBJ whole genome shotgun (WGS) entry which is preliminary data.</text>
</comment>
<feature type="transmembrane region" description="Helical" evidence="7">
    <location>
        <begin position="336"/>
        <end position="357"/>
    </location>
</feature>
<organism evidence="8 9">
    <name type="scientific">Niallia alba</name>
    <dbReference type="NCBI Taxonomy" id="2729105"/>
    <lineage>
        <taxon>Bacteria</taxon>
        <taxon>Bacillati</taxon>
        <taxon>Bacillota</taxon>
        <taxon>Bacilli</taxon>
        <taxon>Bacillales</taxon>
        <taxon>Bacillaceae</taxon>
        <taxon>Niallia</taxon>
    </lineage>
</organism>
<proteinExistence type="inferred from homology"/>
<evidence type="ECO:0000256" key="3">
    <source>
        <dbReference type="ARBA" id="ARBA00022475"/>
    </source>
</evidence>
<evidence type="ECO:0000256" key="6">
    <source>
        <dbReference type="ARBA" id="ARBA00023136"/>
    </source>
</evidence>
<evidence type="ECO:0000256" key="2">
    <source>
        <dbReference type="ARBA" id="ARBA00005262"/>
    </source>
</evidence>
<dbReference type="GO" id="GO:0015109">
    <property type="term" value="F:chromate transmembrane transporter activity"/>
    <property type="evidence" value="ECO:0007669"/>
    <property type="project" value="InterPro"/>
</dbReference>
<dbReference type="NCBIfam" id="TIGR00937">
    <property type="entry name" value="2A51"/>
    <property type="match status" value="1"/>
</dbReference>
<evidence type="ECO:0000256" key="1">
    <source>
        <dbReference type="ARBA" id="ARBA00004651"/>
    </source>
</evidence>
<feature type="transmembrane region" description="Helical" evidence="7">
    <location>
        <begin position="122"/>
        <end position="144"/>
    </location>
</feature>
<gene>
    <name evidence="8" type="primary">chrA</name>
    <name evidence="8" type="ORF">HHU08_12565</name>
</gene>
<feature type="transmembrane region" description="Helical" evidence="7">
    <location>
        <begin position="369"/>
        <end position="387"/>
    </location>
</feature>
<dbReference type="GO" id="GO:0005886">
    <property type="term" value="C:plasma membrane"/>
    <property type="evidence" value="ECO:0007669"/>
    <property type="project" value="UniProtKB-SubCell"/>
</dbReference>
<dbReference type="Proteomes" id="UP000588491">
    <property type="component" value="Unassembled WGS sequence"/>
</dbReference>
<feature type="transmembrane region" description="Helical" evidence="7">
    <location>
        <begin position="418"/>
        <end position="435"/>
    </location>
</feature>
<evidence type="ECO:0000313" key="9">
    <source>
        <dbReference type="Proteomes" id="UP000588491"/>
    </source>
</evidence>
<feature type="transmembrane region" description="Helical" evidence="7">
    <location>
        <begin position="20"/>
        <end position="37"/>
    </location>
</feature>
<keyword evidence="9" id="KW-1185">Reference proteome</keyword>
<comment type="subcellular location">
    <subcellularLocation>
        <location evidence="1">Cell membrane</location>
        <topology evidence="1">Multi-pass membrane protein</topology>
    </subcellularLocation>
</comment>
<comment type="similarity">
    <text evidence="2">Belongs to the chromate ion transporter (CHR) (TC 2.A.51) family.</text>
</comment>
<name>A0A7Y0K8V9_9BACI</name>
<dbReference type="Pfam" id="PF02417">
    <property type="entry name" value="Chromate_transp"/>
    <property type="match status" value="2"/>
</dbReference>
<keyword evidence="3" id="KW-1003">Cell membrane</keyword>
<feature type="transmembrane region" description="Helical" evidence="7">
    <location>
        <begin position="49"/>
        <end position="73"/>
    </location>
</feature>
<protein>
    <submittedName>
        <fullName evidence="8">Chromate efflux transporter</fullName>
    </submittedName>
</protein>
<dbReference type="PANTHER" id="PTHR33567">
    <property type="entry name" value="CHROMATE ION TRANSPORTER (EUROFUNG)"/>
    <property type="match status" value="1"/>
</dbReference>
<dbReference type="AlphaFoldDB" id="A0A7Y0K8V9"/>
<evidence type="ECO:0000313" key="8">
    <source>
        <dbReference type="EMBL" id="NMO77831.1"/>
    </source>
</evidence>